<evidence type="ECO:0000259" key="1">
    <source>
        <dbReference type="Pfam" id="PF00483"/>
    </source>
</evidence>
<evidence type="ECO:0000313" key="3">
    <source>
        <dbReference type="EMBL" id="OGL80069.1"/>
    </source>
</evidence>
<evidence type="ECO:0008006" key="5">
    <source>
        <dbReference type="Google" id="ProtNLM"/>
    </source>
</evidence>
<dbReference type="InterPro" id="IPR029044">
    <property type="entry name" value="Nucleotide-diphossugar_trans"/>
</dbReference>
<dbReference type="EMBL" id="MGEJ01000014">
    <property type="protein sequence ID" value="OGL80069.1"/>
    <property type="molecule type" value="Genomic_DNA"/>
</dbReference>
<sequence>MLYPIIMAGGAGTRLWPISTKGKPKQVYPLLDNETLLQKTWKRLRRGFPARNIVISTDAQLADEVRRQIPDHTRGNLVIEPSRRGTAPALGLALIKIWKHNPKAIFVYINADNYVQKEEEFLRLLAVAERAVRQKQDHTLLIGVNPTYPETGYGYIKMGSQVMKFGTDEIFEVEKFVEKPDLKTARGFLKRWEYLWNPTLIVARADHFLSLYEKHLPKMWLGLTKIASAIDTPREAEVIRREFPKLPAETIDYGILEPASRMGRKEAKMLVLPGNFGWTDVGHWRAVHDILQQSSLSKHSASKGNICKAGKCLAVDSRGNLIYSLSGKLVALAGVKNMILIESENALLLCPRSRAQDVKKLVENLEKKGMKEYL</sequence>
<feature type="domain" description="Nucleotidyl transferase" evidence="1">
    <location>
        <begin position="4"/>
        <end position="292"/>
    </location>
</feature>
<dbReference type="InterPro" id="IPR005835">
    <property type="entry name" value="NTP_transferase_dom"/>
</dbReference>
<dbReference type="AlphaFoldDB" id="A0A1F7UP98"/>
<protein>
    <recommendedName>
        <fullName evidence="5">Nucleotidyl transferase domain-containing protein</fullName>
    </recommendedName>
</protein>
<name>A0A1F7UP98_9BACT</name>
<dbReference type="PANTHER" id="PTHR46390:SF1">
    <property type="entry name" value="MANNOSE-1-PHOSPHATE GUANYLYLTRANSFERASE"/>
    <property type="match status" value="1"/>
</dbReference>
<organism evidence="3 4">
    <name type="scientific">Candidatus Uhrbacteria bacterium RIFCSPLOWO2_01_FULL_47_24</name>
    <dbReference type="NCBI Taxonomy" id="1802401"/>
    <lineage>
        <taxon>Bacteria</taxon>
        <taxon>Candidatus Uhriibacteriota</taxon>
    </lineage>
</organism>
<dbReference type="InterPro" id="IPR054566">
    <property type="entry name" value="ManC/GMP-like_b-helix"/>
</dbReference>
<dbReference type="PANTHER" id="PTHR46390">
    <property type="entry name" value="MANNOSE-1-PHOSPHATE GUANYLYLTRANSFERASE"/>
    <property type="match status" value="1"/>
</dbReference>
<gene>
    <name evidence="3" type="ORF">A3B21_01705</name>
</gene>
<dbReference type="CDD" id="cd02509">
    <property type="entry name" value="GDP-M1P_Guanylyltransferase"/>
    <property type="match status" value="1"/>
</dbReference>
<dbReference type="InterPro" id="IPR051161">
    <property type="entry name" value="Mannose-6P_isomerase_type2"/>
</dbReference>
<evidence type="ECO:0000259" key="2">
    <source>
        <dbReference type="Pfam" id="PF22640"/>
    </source>
</evidence>
<evidence type="ECO:0000313" key="4">
    <source>
        <dbReference type="Proteomes" id="UP000176897"/>
    </source>
</evidence>
<dbReference type="InterPro" id="IPR049577">
    <property type="entry name" value="GMPP_N"/>
</dbReference>
<reference evidence="3 4" key="1">
    <citation type="journal article" date="2016" name="Nat. Commun.">
        <title>Thousands of microbial genomes shed light on interconnected biogeochemical processes in an aquifer system.</title>
        <authorList>
            <person name="Anantharaman K."/>
            <person name="Brown C.T."/>
            <person name="Hug L.A."/>
            <person name="Sharon I."/>
            <person name="Castelle C.J."/>
            <person name="Probst A.J."/>
            <person name="Thomas B.C."/>
            <person name="Singh A."/>
            <person name="Wilkins M.J."/>
            <person name="Karaoz U."/>
            <person name="Brodie E.L."/>
            <person name="Williams K.H."/>
            <person name="Hubbard S.S."/>
            <person name="Banfield J.F."/>
        </authorList>
    </citation>
    <scope>NUCLEOTIDE SEQUENCE [LARGE SCALE GENOMIC DNA]</scope>
</reference>
<dbReference type="Gene3D" id="3.90.550.10">
    <property type="entry name" value="Spore Coat Polysaccharide Biosynthesis Protein SpsA, Chain A"/>
    <property type="match status" value="1"/>
</dbReference>
<dbReference type="STRING" id="1802401.A3B21_01705"/>
<accession>A0A1F7UP98</accession>
<dbReference type="Pfam" id="PF22640">
    <property type="entry name" value="ManC_GMP_beta-helix"/>
    <property type="match status" value="1"/>
</dbReference>
<comment type="caution">
    <text evidence="3">The sequence shown here is derived from an EMBL/GenBank/DDBJ whole genome shotgun (WGS) entry which is preliminary data.</text>
</comment>
<proteinExistence type="predicted"/>
<dbReference type="Proteomes" id="UP000176897">
    <property type="component" value="Unassembled WGS sequence"/>
</dbReference>
<dbReference type="SUPFAM" id="SSF159283">
    <property type="entry name" value="Guanosine diphospho-D-mannose pyrophosphorylase/mannose-6-phosphate isomerase linker domain"/>
    <property type="match status" value="1"/>
</dbReference>
<dbReference type="GO" id="GO:0004475">
    <property type="term" value="F:mannose-1-phosphate guanylyltransferase (GTP) activity"/>
    <property type="evidence" value="ECO:0007669"/>
    <property type="project" value="InterPro"/>
</dbReference>
<feature type="domain" description="MannoseP isomerase/GMP-like beta-helix" evidence="2">
    <location>
        <begin position="311"/>
        <end position="365"/>
    </location>
</feature>
<dbReference type="Pfam" id="PF00483">
    <property type="entry name" value="NTP_transferase"/>
    <property type="match status" value="1"/>
</dbReference>
<dbReference type="SUPFAM" id="SSF53448">
    <property type="entry name" value="Nucleotide-diphospho-sugar transferases"/>
    <property type="match status" value="1"/>
</dbReference>
<dbReference type="GO" id="GO:0009298">
    <property type="term" value="P:GDP-mannose biosynthetic process"/>
    <property type="evidence" value="ECO:0007669"/>
    <property type="project" value="TreeGrafter"/>
</dbReference>